<gene>
    <name evidence="2" type="primary">Cni-F13E9.12</name>
    <name evidence="2" type="synonym">Cnig_chr_IV.g14922</name>
    <name evidence="2" type="ORF">B9Z55_014922</name>
</gene>
<dbReference type="EMBL" id="PDUG01000004">
    <property type="protein sequence ID" value="PIC35618.1"/>
    <property type="molecule type" value="Genomic_DNA"/>
</dbReference>
<feature type="transmembrane region" description="Helical" evidence="1">
    <location>
        <begin position="6"/>
        <end position="22"/>
    </location>
</feature>
<name>A0A2G5U7X0_9PELO</name>
<accession>A0A2G5U7X0</accession>
<protein>
    <submittedName>
        <fullName evidence="2">Uncharacterized protein</fullName>
    </submittedName>
</protein>
<proteinExistence type="predicted"/>
<organism evidence="2 3">
    <name type="scientific">Caenorhabditis nigoni</name>
    <dbReference type="NCBI Taxonomy" id="1611254"/>
    <lineage>
        <taxon>Eukaryota</taxon>
        <taxon>Metazoa</taxon>
        <taxon>Ecdysozoa</taxon>
        <taxon>Nematoda</taxon>
        <taxon>Chromadorea</taxon>
        <taxon>Rhabditida</taxon>
        <taxon>Rhabditina</taxon>
        <taxon>Rhabditomorpha</taxon>
        <taxon>Rhabditoidea</taxon>
        <taxon>Rhabditidae</taxon>
        <taxon>Peloderinae</taxon>
        <taxon>Caenorhabditis</taxon>
    </lineage>
</organism>
<dbReference type="Proteomes" id="UP000230233">
    <property type="component" value="Chromosome IV"/>
</dbReference>
<feature type="transmembrane region" description="Helical" evidence="1">
    <location>
        <begin position="43"/>
        <end position="62"/>
    </location>
</feature>
<keyword evidence="1" id="KW-0472">Membrane</keyword>
<keyword evidence="1" id="KW-1133">Transmembrane helix</keyword>
<keyword evidence="3" id="KW-1185">Reference proteome</keyword>
<comment type="caution">
    <text evidence="2">The sequence shown here is derived from an EMBL/GenBank/DDBJ whole genome shotgun (WGS) entry which is preliminary data.</text>
</comment>
<sequence>MDYLLFLVIFLVSILNFFLFFLHPKHKKVCFRYSKMSVSQKTLLFFFTVLLLVAIIDAQRFIDVMLARNEELNGLLSNSRRYAANGNSPMLKRNSLLDNLYNIGYFQY</sequence>
<dbReference type="AlphaFoldDB" id="A0A2G5U7X0"/>
<dbReference type="OrthoDB" id="5829475at2759"/>
<evidence type="ECO:0000313" key="3">
    <source>
        <dbReference type="Proteomes" id="UP000230233"/>
    </source>
</evidence>
<keyword evidence="1" id="KW-0812">Transmembrane</keyword>
<reference evidence="3" key="1">
    <citation type="submission" date="2017-10" db="EMBL/GenBank/DDBJ databases">
        <title>Rapid genome shrinkage in a self-fertile nematode reveals novel sperm competition proteins.</title>
        <authorList>
            <person name="Yin D."/>
            <person name="Schwarz E.M."/>
            <person name="Thomas C.G."/>
            <person name="Felde R.L."/>
            <person name="Korf I.F."/>
            <person name="Cutter A.D."/>
            <person name="Schartner C.M."/>
            <person name="Ralston E.J."/>
            <person name="Meyer B.J."/>
            <person name="Haag E.S."/>
        </authorList>
    </citation>
    <scope>NUCLEOTIDE SEQUENCE [LARGE SCALE GENOMIC DNA]</scope>
    <source>
        <strain evidence="3">JU1422</strain>
    </source>
</reference>
<evidence type="ECO:0000313" key="2">
    <source>
        <dbReference type="EMBL" id="PIC35618.1"/>
    </source>
</evidence>
<evidence type="ECO:0000256" key="1">
    <source>
        <dbReference type="SAM" id="Phobius"/>
    </source>
</evidence>